<evidence type="ECO:0000256" key="1">
    <source>
        <dbReference type="ARBA" id="ARBA00006845"/>
    </source>
</evidence>
<organism evidence="3 4">
    <name type="scientific">Rhodocyclus tenuis</name>
    <name type="common">Rhodospirillum tenue</name>
    <dbReference type="NCBI Taxonomy" id="1066"/>
    <lineage>
        <taxon>Bacteria</taxon>
        <taxon>Pseudomonadati</taxon>
        <taxon>Pseudomonadota</taxon>
        <taxon>Betaproteobacteria</taxon>
        <taxon>Rhodocyclales</taxon>
        <taxon>Rhodocyclaceae</taxon>
        <taxon>Rhodocyclus</taxon>
    </lineage>
</organism>
<name>A0A6L5JV11_RHOTE</name>
<dbReference type="Pfam" id="PF01337">
    <property type="entry name" value="Barstar"/>
    <property type="match status" value="1"/>
</dbReference>
<evidence type="ECO:0000259" key="2">
    <source>
        <dbReference type="Pfam" id="PF01337"/>
    </source>
</evidence>
<dbReference type="Gene3D" id="3.30.370.10">
    <property type="entry name" value="Barstar-like"/>
    <property type="match status" value="1"/>
</dbReference>
<comment type="caution">
    <text evidence="3">The sequence shown here is derived from an EMBL/GenBank/DDBJ whole genome shotgun (WGS) entry which is preliminary data.</text>
</comment>
<dbReference type="EMBL" id="WIXJ01000001">
    <property type="protein sequence ID" value="MQY50662.1"/>
    <property type="molecule type" value="Genomic_DNA"/>
</dbReference>
<dbReference type="OrthoDB" id="5295683at2"/>
<reference evidence="3 4" key="1">
    <citation type="submission" date="2019-10" db="EMBL/GenBank/DDBJ databases">
        <title>Whole-genome sequence of the purple nonsulfur photosynthetic bacterium Rhodocyclus tenuis.</title>
        <authorList>
            <person name="Kyndt J.A."/>
            <person name="Meyer T.E."/>
        </authorList>
    </citation>
    <scope>NUCLEOTIDE SEQUENCE [LARGE SCALE GENOMIC DNA]</scope>
    <source>
        <strain evidence="3 4">DSM 110</strain>
    </source>
</reference>
<comment type="similarity">
    <text evidence="1">Belongs to the barstar family.</text>
</comment>
<feature type="domain" description="Barstar (barnase inhibitor)" evidence="2">
    <location>
        <begin position="41"/>
        <end position="134"/>
    </location>
</feature>
<dbReference type="SUPFAM" id="SSF52038">
    <property type="entry name" value="Barstar-related"/>
    <property type="match status" value="1"/>
</dbReference>
<sequence length="143" mass="15013">MSELPYFRAALARPGIAGLRRLPAAEWPTLAAAAEALGLACVTVDLSDCDNATAALRELGKALTFPDWYGANFDALSDCLGDFADEPARGAVLLLHGDTRLRTGDADGAATLLEVFAAVAEARQNSLAPLWIFVPAGDLPDFP</sequence>
<dbReference type="AlphaFoldDB" id="A0A6L5JV11"/>
<protein>
    <recommendedName>
        <fullName evidence="2">Barstar (barnase inhibitor) domain-containing protein</fullName>
    </recommendedName>
</protein>
<dbReference type="InterPro" id="IPR000468">
    <property type="entry name" value="Barstar"/>
</dbReference>
<dbReference type="InterPro" id="IPR035905">
    <property type="entry name" value="Barstar-like_sf"/>
</dbReference>
<dbReference type="Proteomes" id="UP000480275">
    <property type="component" value="Unassembled WGS sequence"/>
</dbReference>
<evidence type="ECO:0000313" key="4">
    <source>
        <dbReference type="Proteomes" id="UP000480275"/>
    </source>
</evidence>
<proteinExistence type="inferred from homology"/>
<accession>A0A6L5JV11</accession>
<evidence type="ECO:0000313" key="3">
    <source>
        <dbReference type="EMBL" id="MQY50662.1"/>
    </source>
</evidence>
<gene>
    <name evidence="3" type="ORF">GHK24_02565</name>
</gene>